<dbReference type="Gene3D" id="3.40.50.2000">
    <property type="entry name" value="Glycogen Phosphorylase B"/>
    <property type="match status" value="2"/>
</dbReference>
<organism evidence="2 3">
    <name type="scientific">Azospirillum oleiclasticum</name>
    <dbReference type="NCBI Taxonomy" id="2735135"/>
    <lineage>
        <taxon>Bacteria</taxon>
        <taxon>Pseudomonadati</taxon>
        <taxon>Pseudomonadota</taxon>
        <taxon>Alphaproteobacteria</taxon>
        <taxon>Rhodospirillales</taxon>
        <taxon>Azospirillaceae</taxon>
        <taxon>Azospirillum</taxon>
    </lineage>
</organism>
<name>A0ABX2TIH2_9PROT</name>
<dbReference type="InterPro" id="IPR028098">
    <property type="entry name" value="Glyco_trans_4-like_N"/>
</dbReference>
<dbReference type="PANTHER" id="PTHR45947:SF13">
    <property type="entry name" value="TRANSFERASE"/>
    <property type="match status" value="1"/>
</dbReference>
<feature type="domain" description="Glycosyltransferase subfamily 4-like N-terminal" evidence="1">
    <location>
        <begin position="22"/>
        <end position="213"/>
    </location>
</feature>
<dbReference type="CDD" id="cd03823">
    <property type="entry name" value="GT4_ExpE7-like"/>
    <property type="match status" value="1"/>
</dbReference>
<dbReference type="InterPro" id="IPR050194">
    <property type="entry name" value="Glycosyltransferase_grp1"/>
</dbReference>
<dbReference type="SUPFAM" id="SSF53756">
    <property type="entry name" value="UDP-Glycosyltransferase/glycogen phosphorylase"/>
    <property type="match status" value="1"/>
</dbReference>
<protein>
    <submittedName>
        <fullName evidence="2">Glycosyltransferase family 4 protein</fullName>
    </submittedName>
</protein>
<evidence type="ECO:0000313" key="3">
    <source>
        <dbReference type="Proteomes" id="UP000584642"/>
    </source>
</evidence>
<dbReference type="Proteomes" id="UP000584642">
    <property type="component" value="Unassembled WGS sequence"/>
</dbReference>
<accession>A0ABX2TIH2</accession>
<dbReference type="PANTHER" id="PTHR45947">
    <property type="entry name" value="SULFOQUINOVOSYL TRANSFERASE SQD2"/>
    <property type="match status" value="1"/>
</dbReference>
<proteinExistence type="predicted"/>
<reference evidence="2 3" key="1">
    <citation type="submission" date="2020-05" db="EMBL/GenBank/DDBJ databases">
        <title>Azospirillum oleiclasticum sp. nov, a nitrogen-fixing and heavy crude oil-emulsifying bacterium isolated from the crude oil of Yumen Oilfield.</title>
        <authorList>
            <person name="Wu D."/>
            <person name="Cai M."/>
            <person name="Zhang X."/>
        </authorList>
    </citation>
    <scope>NUCLEOTIDE SEQUENCE [LARGE SCALE GENOMIC DNA]</scope>
    <source>
        <strain evidence="2 3">ROY-1-1-2</strain>
    </source>
</reference>
<dbReference type="RefSeq" id="WP_180285919.1">
    <property type="nucleotide sequence ID" value="NZ_JABFDB010000035.1"/>
</dbReference>
<gene>
    <name evidence="2" type="ORF">HND93_30955</name>
</gene>
<keyword evidence="3" id="KW-1185">Reference proteome</keyword>
<dbReference type="Pfam" id="PF13692">
    <property type="entry name" value="Glyco_trans_1_4"/>
    <property type="match status" value="1"/>
</dbReference>
<evidence type="ECO:0000313" key="2">
    <source>
        <dbReference type="EMBL" id="NYZ24146.1"/>
    </source>
</evidence>
<comment type="caution">
    <text evidence="2">The sequence shown here is derived from an EMBL/GenBank/DDBJ whole genome shotgun (WGS) entry which is preliminary data.</text>
</comment>
<dbReference type="Pfam" id="PF13439">
    <property type="entry name" value="Glyco_transf_4"/>
    <property type="match status" value="1"/>
</dbReference>
<evidence type="ECO:0000259" key="1">
    <source>
        <dbReference type="Pfam" id="PF13439"/>
    </source>
</evidence>
<sequence>MTEPGKPPKILFVSTLYYPHHVGGAEATVRMLAEAAAARGQEVVVVTLAPDGREAEDVVNGVKVVYLPLANLFFLHGPGRKPRWLRPLWHLIDAWNPVMARRLGRVLDREKPDVVNLHNVQGFSVAAWGAVARRGIPVVQTLHDYYTGCANSSMFRHGRNCERPCAACVALGTPRRRLSRHAAVVTTVSRRLFERIRAAGVYAGVGDVRVIHNCNAGEAQVPREPPRPGRPLRFGFLGRLEPVKGLELLLDTVASLPDGRAVAIVGGTGAPEYEAAVRGRYEGPGVRFLGWVDPPRFFQEIDVLVVPSIWEEPLSRVSHEAMGYGVPVVGARTGGIPEIVRDGDTGFLFKAGDADDLARVLRGLIEAPPDWAALSERCRSHAESFRLEPVFESYRAAWEDAATRRAPRRAA</sequence>
<dbReference type="EMBL" id="JABFDB010000035">
    <property type="protein sequence ID" value="NYZ24146.1"/>
    <property type="molecule type" value="Genomic_DNA"/>
</dbReference>